<evidence type="ECO:0000313" key="1">
    <source>
        <dbReference type="EMBL" id="KAJ7565783.1"/>
    </source>
</evidence>
<organism evidence="1 2">
    <name type="scientific">Diphasiastrum complanatum</name>
    <name type="common">Issler's clubmoss</name>
    <name type="synonym">Lycopodium complanatum</name>
    <dbReference type="NCBI Taxonomy" id="34168"/>
    <lineage>
        <taxon>Eukaryota</taxon>
        <taxon>Viridiplantae</taxon>
        <taxon>Streptophyta</taxon>
        <taxon>Embryophyta</taxon>
        <taxon>Tracheophyta</taxon>
        <taxon>Lycopodiopsida</taxon>
        <taxon>Lycopodiales</taxon>
        <taxon>Lycopodiaceae</taxon>
        <taxon>Lycopodioideae</taxon>
        <taxon>Diphasiastrum</taxon>
    </lineage>
</organism>
<proteinExistence type="predicted"/>
<protein>
    <submittedName>
        <fullName evidence="1">Uncharacterized protein</fullName>
    </submittedName>
</protein>
<accession>A0ACC2EGU1</accession>
<gene>
    <name evidence="1" type="ORF">O6H91_02G074800</name>
</gene>
<keyword evidence="2" id="KW-1185">Reference proteome</keyword>
<comment type="caution">
    <text evidence="1">The sequence shown here is derived from an EMBL/GenBank/DDBJ whole genome shotgun (WGS) entry which is preliminary data.</text>
</comment>
<dbReference type="Proteomes" id="UP001162992">
    <property type="component" value="Chromosome 2"/>
</dbReference>
<name>A0ACC2EGU1_DIPCM</name>
<reference evidence="2" key="1">
    <citation type="journal article" date="2024" name="Proc. Natl. Acad. Sci. U.S.A.">
        <title>Extraordinary preservation of gene collinearity over three hundred million years revealed in homosporous lycophytes.</title>
        <authorList>
            <person name="Li C."/>
            <person name="Wickell D."/>
            <person name="Kuo L.Y."/>
            <person name="Chen X."/>
            <person name="Nie B."/>
            <person name="Liao X."/>
            <person name="Peng D."/>
            <person name="Ji J."/>
            <person name="Jenkins J."/>
            <person name="Williams M."/>
            <person name="Shu S."/>
            <person name="Plott C."/>
            <person name="Barry K."/>
            <person name="Rajasekar S."/>
            <person name="Grimwood J."/>
            <person name="Han X."/>
            <person name="Sun S."/>
            <person name="Hou Z."/>
            <person name="He W."/>
            <person name="Dai G."/>
            <person name="Sun C."/>
            <person name="Schmutz J."/>
            <person name="Leebens-Mack J.H."/>
            <person name="Li F.W."/>
            <person name="Wang L."/>
        </authorList>
    </citation>
    <scope>NUCLEOTIDE SEQUENCE [LARGE SCALE GENOMIC DNA]</scope>
    <source>
        <strain evidence="2">cv. PW_Plant_1</strain>
    </source>
</reference>
<evidence type="ECO:0000313" key="2">
    <source>
        <dbReference type="Proteomes" id="UP001162992"/>
    </source>
</evidence>
<sequence length="113" mass="12928">MHDPAKIGELNYKLDLPSTTCMHRVFHVSLLKRSLGEHSNATATLPPLDHEGNMVLEPAKIVGYRDMVLRNGKINKEYLIHWKNLPDEDNSWVNTQQLVYSKVATTITISCWK</sequence>
<dbReference type="EMBL" id="CM055093">
    <property type="protein sequence ID" value="KAJ7565783.1"/>
    <property type="molecule type" value="Genomic_DNA"/>
</dbReference>